<dbReference type="InterPro" id="IPR001736">
    <property type="entry name" value="PLipase_D/transphosphatidylase"/>
</dbReference>
<feature type="compositionally biased region" description="Basic and acidic residues" evidence="1">
    <location>
        <begin position="481"/>
        <end position="490"/>
    </location>
</feature>
<gene>
    <name evidence="3" type="ORF">SAMN05216252_111109</name>
</gene>
<accession>A0A239ISY4</accession>
<dbReference type="InterPro" id="IPR025202">
    <property type="entry name" value="PLD-like_dom"/>
</dbReference>
<dbReference type="Gene3D" id="3.30.870.10">
    <property type="entry name" value="Endonuclease Chain A"/>
    <property type="match status" value="2"/>
</dbReference>
<protein>
    <submittedName>
        <fullName evidence="3">PLD-like domain-containing protein</fullName>
    </submittedName>
</protein>
<organism evidence="3 4">
    <name type="scientific">Actinacidiphila glaucinigra</name>
    <dbReference type="NCBI Taxonomy" id="235986"/>
    <lineage>
        <taxon>Bacteria</taxon>
        <taxon>Bacillati</taxon>
        <taxon>Actinomycetota</taxon>
        <taxon>Actinomycetes</taxon>
        <taxon>Kitasatosporales</taxon>
        <taxon>Streptomycetaceae</taxon>
        <taxon>Actinacidiphila</taxon>
    </lineage>
</organism>
<dbReference type="GO" id="GO:0003824">
    <property type="term" value="F:catalytic activity"/>
    <property type="evidence" value="ECO:0007669"/>
    <property type="project" value="InterPro"/>
</dbReference>
<dbReference type="AlphaFoldDB" id="A0A239ISY4"/>
<dbReference type="GO" id="GO:0006793">
    <property type="term" value="P:phosphorus metabolic process"/>
    <property type="evidence" value="ECO:0007669"/>
    <property type="project" value="UniProtKB-ARBA"/>
</dbReference>
<proteinExistence type="predicted"/>
<evidence type="ECO:0000256" key="1">
    <source>
        <dbReference type="SAM" id="MobiDB-lite"/>
    </source>
</evidence>
<dbReference type="OrthoDB" id="3948147at2"/>
<dbReference type="Pfam" id="PF13091">
    <property type="entry name" value="PLDc_2"/>
    <property type="match status" value="1"/>
</dbReference>
<feature type="region of interest" description="Disordered" evidence="1">
    <location>
        <begin position="478"/>
        <end position="539"/>
    </location>
</feature>
<feature type="domain" description="PLD phosphodiesterase" evidence="2">
    <location>
        <begin position="659"/>
        <end position="681"/>
    </location>
</feature>
<evidence type="ECO:0000259" key="2">
    <source>
        <dbReference type="PROSITE" id="PS50035"/>
    </source>
</evidence>
<dbReference type="RefSeq" id="WP_089225723.1">
    <property type="nucleotide sequence ID" value="NZ_FZOF01000011.1"/>
</dbReference>
<dbReference type="PROSITE" id="PS50035">
    <property type="entry name" value="PLD"/>
    <property type="match status" value="1"/>
</dbReference>
<sequence length="1116" mass="122081">MSAVVIVYVPCEVVRVHVRVGFGDTVSPMEDLVLRAVHAGLNEVGALEQRLGLGRRIIDDLIYDLWRHGHLTVDHRAATVAVSDQVAACVVADDMGRLGGAEAVQQPCDLMIDKLTRRVLPARGRQRPPHPRLCVPADDRRVGLEDLPQHSVLHALNEALRRTEPEEPDRTRTRIQGRSRLVQSYRIPPPGLRETMGRRWIEMKVHPHWDEEGQRLTVTVVDDLVPAELREAASERLTQLFAASPRSAVYAELRQGAQGALLEPPSAETALARLAARVERAPDIPAGRRHAWHEEMADDARQLDGLLRDRVEREMRVTTVPASDHHAVVDRLIATAHTQLVIVGPWIRYRALTGHLDALSAAVRRGVRIVLVWGADADSAYDEAMDEQTRNALEDLARQAPAGALERVVIPRTTSRTHAKLVVCDHHTALVTSRNVLSAAGDRPEVGVLLEAAAPSGPIVVSDLLGWVRSVVPSYPQSREVQVRASKDAGQESAATGPPGPADGDPARRTQASRTEPTEAQAPPALSIQPPGEHRDAEASVRVWTQGWLEHVERSRAFLEDRALPSIRLVTDDAHRSLLRHALGKATHRLVIASDGLSAEVVDQGMLGALRACLERGVHITLCYAALEHSTGTRRERYEEARTALALLRGEHPESLRILESTNHAKVLLWDDNAVVGSFNYLSFEGRYGRHRLSSELSVRLTGRAAADTVAAALGAPTPQPALGAAPPRHTSVVGSGSAYAGAQDLLSAYTPGAPPTPARLRDVLTASGDPWAVLNALGEEAPPELVRPVAAGCLSDHATATGSTASDTERWQRWLIADCWRDARYVEAAVLRHALPAPQHRPRVPLTLLAAARHTPFLTDALTELALDNPDEDERNTALAAAATAILLRGDLEALDVVNLLGAELREVWAELAEQTTTYWERAYQPIPLAQVRRALGGSERERTLDAAWQTLQRLLHHAKALTFENTTSTRTHRHLFDNVEGEFAQLTGIAGERTADGLRAWRETAEAVHDPVRLVESTGAKVSPQHPPMHGAHLKRYLNRLDPVIAQTQAVLALYGEEEGTQAALPPGAEPFGRWLASRWEALGEATAHMTGPERSLTRTFLDDIEELARWGSR</sequence>
<dbReference type="SUPFAM" id="SSF56024">
    <property type="entry name" value="Phospholipase D/nuclease"/>
    <property type="match status" value="2"/>
</dbReference>
<name>A0A239ISY4_9ACTN</name>
<keyword evidence="4" id="KW-1185">Reference proteome</keyword>
<dbReference type="Proteomes" id="UP000198280">
    <property type="component" value="Unassembled WGS sequence"/>
</dbReference>
<reference evidence="3 4" key="1">
    <citation type="submission" date="2017-06" db="EMBL/GenBank/DDBJ databases">
        <authorList>
            <person name="Kim H.J."/>
            <person name="Triplett B.A."/>
        </authorList>
    </citation>
    <scope>NUCLEOTIDE SEQUENCE [LARGE SCALE GENOMIC DNA]</scope>
    <source>
        <strain evidence="3 4">CGMCC 4.1858</strain>
    </source>
</reference>
<evidence type="ECO:0000313" key="4">
    <source>
        <dbReference type="Proteomes" id="UP000198280"/>
    </source>
</evidence>
<evidence type="ECO:0000313" key="3">
    <source>
        <dbReference type="EMBL" id="SNS96655.1"/>
    </source>
</evidence>
<dbReference type="PANTHER" id="PTHR21248">
    <property type="entry name" value="CARDIOLIPIN SYNTHASE"/>
    <property type="match status" value="1"/>
</dbReference>
<dbReference type="PANTHER" id="PTHR21248:SF22">
    <property type="entry name" value="PHOSPHOLIPASE D"/>
    <property type="match status" value="1"/>
</dbReference>
<dbReference type="EMBL" id="FZOF01000011">
    <property type="protein sequence ID" value="SNS96655.1"/>
    <property type="molecule type" value="Genomic_DNA"/>
</dbReference>